<proteinExistence type="predicted"/>
<reference evidence="3 4" key="1">
    <citation type="submission" date="2024-08" db="EMBL/GenBank/DDBJ databases">
        <authorList>
            <person name="Lu H."/>
        </authorList>
    </citation>
    <scope>NUCLEOTIDE SEQUENCE [LARGE SCALE GENOMIC DNA]</scope>
    <source>
        <strain evidence="3 4">BYS78W</strain>
    </source>
</reference>
<keyword evidence="4" id="KW-1185">Reference proteome</keyword>
<gene>
    <name evidence="3" type="ORF">ACG04R_04780</name>
</gene>
<evidence type="ECO:0000313" key="4">
    <source>
        <dbReference type="Proteomes" id="UP001606134"/>
    </source>
</evidence>
<dbReference type="NCBIfam" id="NF038126">
    <property type="entry name" value="PEP_CTERM_FxDxF"/>
    <property type="match status" value="1"/>
</dbReference>
<dbReference type="NCBIfam" id="TIGR02595">
    <property type="entry name" value="PEP_CTERM"/>
    <property type="match status" value="1"/>
</dbReference>
<evidence type="ECO:0000313" key="3">
    <source>
        <dbReference type="EMBL" id="MFG6485976.1"/>
    </source>
</evidence>
<dbReference type="Pfam" id="PF07589">
    <property type="entry name" value="PEP-CTERM"/>
    <property type="match status" value="1"/>
</dbReference>
<name>A0ABW7H7U3_9BURK</name>
<comment type="caution">
    <text evidence="3">The sequence shown here is derived from an EMBL/GenBank/DDBJ whole genome shotgun (WGS) entry which is preliminary data.</text>
</comment>
<feature type="domain" description="Ice-binding protein C-terminal" evidence="2">
    <location>
        <begin position="142"/>
        <end position="167"/>
    </location>
</feature>
<keyword evidence="1" id="KW-0732">Signal</keyword>
<dbReference type="Proteomes" id="UP001606134">
    <property type="component" value="Unassembled WGS sequence"/>
</dbReference>
<protein>
    <submittedName>
        <fullName evidence="3">FxDxF family PEP-CTERM protein</fullName>
    </submittedName>
</protein>
<dbReference type="InterPro" id="IPR013424">
    <property type="entry name" value="Ice-binding_C"/>
</dbReference>
<accession>A0ABW7H7U3</accession>
<feature type="chain" id="PRO_5047345717" evidence="1">
    <location>
        <begin position="19"/>
        <end position="170"/>
    </location>
</feature>
<evidence type="ECO:0000256" key="1">
    <source>
        <dbReference type="SAM" id="SignalP"/>
    </source>
</evidence>
<sequence>MKLKTIAALAALSLGAVAAQATTANLGTLSPTISSSGGVATSFGGVVNDNFTFSLSVNSIVQSNVTTFLGNLNPAFYGIYTAGADSIVGNADDQLVVGHGFTSVSTSHFDTVTAGSYYFKVFGLSNSALSAYSISATATAAPVPEPETYALLGAGLGIVGFVASRRRRDY</sequence>
<organism evidence="3 4">
    <name type="scientific">Pelomonas candidula</name>
    <dbReference type="NCBI Taxonomy" id="3299025"/>
    <lineage>
        <taxon>Bacteria</taxon>
        <taxon>Pseudomonadati</taxon>
        <taxon>Pseudomonadota</taxon>
        <taxon>Betaproteobacteria</taxon>
        <taxon>Burkholderiales</taxon>
        <taxon>Sphaerotilaceae</taxon>
        <taxon>Roseateles</taxon>
    </lineage>
</organism>
<feature type="signal peptide" evidence="1">
    <location>
        <begin position="1"/>
        <end position="18"/>
    </location>
</feature>
<dbReference type="RefSeq" id="WP_394406803.1">
    <property type="nucleotide sequence ID" value="NZ_JBIGIC010000002.1"/>
</dbReference>
<dbReference type="EMBL" id="JBIGIC010000002">
    <property type="protein sequence ID" value="MFG6485976.1"/>
    <property type="molecule type" value="Genomic_DNA"/>
</dbReference>
<evidence type="ECO:0000259" key="2">
    <source>
        <dbReference type="Pfam" id="PF07589"/>
    </source>
</evidence>